<dbReference type="CDD" id="cd04465">
    <property type="entry name" value="S1_RPS1_repeat_ec2_hs2"/>
    <property type="match status" value="1"/>
</dbReference>
<dbReference type="FunFam" id="2.40.50.140:FF:000011">
    <property type="entry name" value="30S ribosomal protein S1"/>
    <property type="match status" value="1"/>
</dbReference>
<sequence>MSENFAELFEQSLQNVEMRPGAIITGTVVDIDNEVVVVNAGLKSEGVIPRTQFTDDKGELEVNVGDEVEVALDAVEDGFGETRLSRERAKRIAAWGVLEAAHEADETVTGVITGKVKGGFTVEVKSIRAFLPGSLVDVRPVRDTSHLEGVDLEFKVIKLDQKRNNVVVSRRAVIESENSAEREELLANLEEGVELKGIVKNLTDYGAFVDLGGVDGLLHITDMAWKRIKHPSEVVQVGDEIDVKVLKFDRERNRVSLGIKQLGSDPWVDINDRYPEGARLQGRVTNLTDYGCFVEIEDGVEGLVHVSEMDWTNKNIHPSKVVNLGDEVEVMVLDIDEERRRISLGIKQCVPNPWNEFAATHNKNDKVTGKIKSITDFGIFIGLEGGIDGLVHLSDISWTVPGEEAVRDYKKGDEVEAVVLSVDAERERISLGIKQVDSDPFAEYLSEHPKGSVVKGTITDVDAKGATVELAENIEGYVRASDISSERVEDASKHLSVGDAIEAKFVGVDKKNRNLTLSIKAKDAAEEAEAIKEFSNEKGSNSPATLGDLLKEQLGDEE</sequence>
<dbReference type="FunFam" id="2.40.50.140:FF:000016">
    <property type="entry name" value="30S ribosomal protein S1"/>
    <property type="match status" value="1"/>
</dbReference>
<reference evidence="10" key="1">
    <citation type="submission" date="2015-08" db="EMBL/GenBank/DDBJ databases">
        <authorList>
            <person name="Kim K.M."/>
        </authorList>
    </citation>
    <scope>NUCLEOTIDE SEQUENCE [LARGE SCALE GENOMIC DNA]</scope>
    <source>
        <strain evidence="10">KCTC 23892</strain>
    </source>
</reference>
<dbReference type="InterPro" id="IPR000110">
    <property type="entry name" value="Ribosomal_bS1"/>
</dbReference>
<dbReference type="EMBL" id="CP012418">
    <property type="protein sequence ID" value="AOE50191.1"/>
    <property type="molecule type" value="Genomic_DNA"/>
</dbReference>
<dbReference type="RefSeq" id="WP_068991995.1">
    <property type="nucleotide sequence ID" value="NZ_CP012418.1"/>
</dbReference>
<feature type="domain" description="S1 motif" evidence="8">
    <location>
        <begin position="21"/>
        <end position="87"/>
    </location>
</feature>
<comment type="similarity">
    <text evidence="1 6">Belongs to the bacterial ribosomal protein bS1 family.</text>
</comment>
<feature type="domain" description="S1 motif" evidence="8">
    <location>
        <begin position="192"/>
        <end position="260"/>
    </location>
</feature>
<dbReference type="NCBIfam" id="TIGR00717">
    <property type="entry name" value="rpsA"/>
    <property type="match status" value="1"/>
</dbReference>
<dbReference type="STRING" id="1144748.KS2013_1479"/>
<dbReference type="GO" id="GO:0003729">
    <property type="term" value="F:mRNA binding"/>
    <property type="evidence" value="ECO:0007669"/>
    <property type="project" value="TreeGrafter"/>
</dbReference>
<dbReference type="NCBIfam" id="NF004954">
    <property type="entry name" value="PRK06299.1-4"/>
    <property type="match status" value="1"/>
</dbReference>
<dbReference type="GO" id="GO:0022627">
    <property type="term" value="C:cytosolic small ribosomal subunit"/>
    <property type="evidence" value="ECO:0007669"/>
    <property type="project" value="TreeGrafter"/>
</dbReference>
<dbReference type="KEGG" id="ksd:KS2013_1479"/>
<dbReference type="SMART" id="SM00316">
    <property type="entry name" value="S1"/>
    <property type="match status" value="6"/>
</dbReference>
<dbReference type="CDD" id="cd05688">
    <property type="entry name" value="S1_RPS1_repeat_ec3"/>
    <property type="match status" value="1"/>
</dbReference>
<evidence type="ECO:0000256" key="2">
    <source>
        <dbReference type="ARBA" id="ARBA00022737"/>
    </source>
</evidence>
<dbReference type="CDD" id="cd05689">
    <property type="entry name" value="S1_RPS1_repeat_ec4"/>
    <property type="match status" value="1"/>
</dbReference>
<accession>A0A1B3BBM3</accession>
<dbReference type="GO" id="GO:0006412">
    <property type="term" value="P:translation"/>
    <property type="evidence" value="ECO:0007669"/>
    <property type="project" value="InterPro"/>
</dbReference>
<dbReference type="CDD" id="cd05687">
    <property type="entry name" value="S1_RPS1_repeat_ec1_hs1"/>
    <property type="match status" value="1"/>
</dbReference>
<dbReference type="AlphaFoldDB" id="A0A1B3BBM3"/>
<dbReference type="Pfam" id="PF00575">
    <property type="entry name" value="S1"/>
    <property type="match status" value="6"/>
</dbReference>
<dbReference type="OrthoDB" id="9804077at2"/>
<feature type="compositionally biased region" description="Basic and acidic residues" evidence="7">
    <location>
        <begin position="549"/>
        <end position="558"/>
    </location>
</feature>
<comment type="function">
    <text evidence="6">Binds mRNA; thus facilitating recognition of the initiation point. It is needed to translate mRNA with a short Shine-Dalgarno (SD) purine-rich sequence.</text>
</comment>
<dbReference type="NCBIfam" id="NF005208">
    <property type="entry name" value="PRK06676.1"/>
    <property type="match status" value="1"/>
</dbReference>
<evidence type="ECO:0000313" key="9">
    <source>
        <dbReference type="EMBL" id="AOE50191.1"/>
    </source>
</evidence>
<dbReference type="FunFam" id="2.40.50.140:FF:000018">
    <property type="entry name" value="30S ribosomal protein S1"/>
    <property type="match status" value="1"/>
</dbReference>
<dbReference type="Proteomes" id="UP000094147">
    <property type="component" value="Chromosome"/>
</dbReference>
<proteinExistence type="inferred from homology"/>
<dbReference type="CDD" id="cd05691">
    <property type="entry name" value="S1_RPS1_repeat_ec6"/>
    <property type="match status" value="1"/>
</dbReference>
<evidence type="ECO:0000313" key="10">
    <source>
        <dbReference type="Proteomes" id="UP000094147"/>
    </source>
</evidence>
<dbReference type="PANTHER" id="PTHR10724">
    <property type="entry name" value="30S RIBOSOMAL PROTEIN S1"/>
    <property type="match status" value="1"/>
</dbReference>
<keyword evidence="10" id="KW-1185">Reference proteome</keyword>
<evidence type="ECO:0000256" key="4">
    <source>
        <dbReference type="ARBA" id="ARBA00022980"/>
    </source>
</evidence>
<feature type="domain" description="S1 motif" evidence="8">
    <location>
        <begin position="364"/>
        <end position="434"/>
    </location>
</feature>
<evidence type="ECO:0000256" key="5">
    <source>
        <dbReference type="ARBA" id="ARBA00023274"/>
    </source>
</evidence>
<dbReference type="InterPro" id="IPR012340">
    <property type="entry name" value="NA-bd_OB-fold"/>
</dbReference>
<evidence type="ECO:0000256" key="6">
    <source>
        <dbReference type="PIRNR" id="PIRNR002111"/>
    </source>
</evidence>
<dbReference type="PROSITE" id="PS50126">
    <property type="entry name" value="S1"/>
    <property type="match status" value="6"/>
</dbReference>
<evidence type="ECO:0000256" key="1">
    <source>
        <dbReference type="ARBA" id="ARBA00006767"/>
    </source>
</evidence>
<dbReference type="FunFam" id="2.40.50.140:FF:000036">
    <property type="entry name" value="30S ribosomal protein S1"/>
    <property type="match status" value="1"/>
</dbReference>
<dbReference type="FunFam" id="2.40.50.140:FF:000017">
    <property type="entry name" value="30S ribosomal protein S1"/>
    <property type="match status" value="1"/>
</dbReference>
<dbReference type="SUPFAM" id="SSF50249">
    <property type="entry name" value="Nucleic acid-binding proteins"/>
    <property type="match status" value="6"/>
</dbReference>
<evidence type="ECO:0000259" key="8">
    <source>
        <dbReference type="PROSITE" id="PS50126"/>
    </source>
</evidence>
<name>A0A1B3BBM3_9GAMM</name>
<evidence type="ECO:0000256" key="7">
    <source>
        <dbReference type="SAM" id="MobiDB-lite"/>
    </source>
</evidence>
<dbReference type="InterPro" id="IPR050437">
    <property type="entry name" value="Ribos_protein_bS1-like"/>
</dbReference>
<dbReference type="InterPro" id="IPR035104">
    <property type="entry name" value="Ribosomal_protein_S1-like"/>
</dbReference>
<dbReference type="PATRIC" id="fig|1144748.3.peg.1490"/>
<feature type="domain" description="S1 motif" evidence="8">
    <location>
        <begin position="105"/>
        <end position="171"/>
    </location>
</feature>
<organism evidence="9 10">
    <name type="scientific">Kangiella sediminilitoris</name>
    <dbReference type="NCBI Taxonomy" id="1144748"/>
    <lineage>
        <taxon>Bacteria</taxon>
        <taxon>Pseudomonadati</taxon>
        <taxon>Pseudomonadota</taxon>
        <taxon>Gammaproteobacteria</taxon>
        <taxon>Kangiellales</taxon>
        <taxon>Kangiellaceae</taxon>
        <taxon>Kangiella</taxon>
    </lineage>
</organism>
<dbReference type="PANTHER" id="PTHR10724:SF7">
    <property type="entry name" value="SMALL RIBOSOMAL SUBUNIT PROTEIN BS1C"/>
    <property type="match status" value="1"/>
</dbReference>
<dbReference type="NCBIfam" id="NF004951">
    <property type="entry name" value="PRK06299.1-1"/>
    <property type="match status" value="1"/>
</dbReference>
<dbReference type="PRINTS" id="PR00681">
    <property type="entry name" value="RIBOSOMALS1"/>
</dbReference>
<keyword evidence="4 6" id="KW-0689">Ribosomal protein</keyword>
<dbReference type="Gene3D" id="2.40.50.140">
    <property type="entry name" value="Nucleic acid-binding proteins"/>
    <property type="match status" value="6"/>
</dbReference>
<dbReference type="NCBIfam" id="NF004952">
    <property type="entry name" value="PRK06299.1-2"/>
    <property type="match status" value="1"/>
</dbReference>
<keyword evidence="2" id="KW-0677">Repeat</keyword>
<feature type="domain" description="S1 motif" evidence="8">
    <location>
        <begin position="277"/>
        <end position="347"/>
    </location>
</feature>
<keyword evidence="5 6" id="KW-0687">Ribonucleoprotein</keyword>
<dbReference type="InterPro" id="IPR003029">
    <property type="entry name" value="S1_domain"/>
</dbReference>
<dbReference type="PIRSF" id="PIRSF002111">
    <property type="entry name" value="RpsA"/>
    <property type="match status" value="1"/>
</dbReference>
<dbReference type="FunFam" id="2.40.50.140:FF:000021">
    <property type="entry name" value="30S ribosomal protein S1"/>
    <property type="match status" value="1"/>
</dbReference>
<feature type="region of interest" description="Disordered" evidence="7">
    <location>
        <begin position="532"/>
        <end position="558"/>
    </location>
</feature>
<protein>
    <recommendedName>
        <fullName evidence="6">30S ribosomal protein S1</fullName>
    </recommendedName>
</protein>
<evidence type="ECO:0000256" key="3">
    <source>
        <dbReference type="ARBA" id="ARBA00022884"/>
    </source>
</evidence>
<feature type="domain" description="S1 motif" evidence="8">
    <location>
        <begin position="451"/>
        <end position="520"/>
    </location>
</feature>
<gene>
    <name evidence="9" type="ORF">KS2013_1479</name>
</gene>
<keyword evidence="3 6" id="KW-0694">RNA-binding</keyword>
<dbReference type="GO" id="GO:0003735">
    <property type="term" value="F:structural constituent of ribosome"/>
    <property type="evidence" value="ECO:0007669"/>
    <property type="project" value="InterPro"/>
</dbReference>